<name>A0ABR0AC43_9CRUS</name>
<proteinExistence type="predicted"/>
<evidence type="ECO:0000313" key="2">
    <source>
        <dbReference type="Proteomes" id="UP001234178"/>
    </source>
</evidence>
<keyword evidence="2" id="KW-1185">Reference proteome</keyword>
<gene>
    <name evidence="1" type="ORF">OUZ56_008152</name>
</gene>
<protein>
    <submittedName>
        <fullName evidence="1">Uncharacterized protein</fullName>
    </submittedName>
</protein>
<accession>A0ABR0AC43</accession>
<evidence type="ECO:0000313" key="1">
    <source>
        <dbReference type="EMBL" id="KAK4022700.1"/>
    </source>
</evidence>
<organism evidence="1 2">
    <name type="scientific">Daphnia magna</name>
    <dbReference type="NCBI Taxonomy" id="35525"/>
    <lineage>
        <taxon>Eukaryota</taxon>
        <taxon>Metazoa</taxon>
        <taxon>Ecdysozoa</taxon>
        <taxon>Arthropoda</taxon>
        <taxon>Crustacea</taxon>
        <taxon>Branchiopoda</taxon>
        <taxon>Diplostraca</taxon>
        <taxon>Cladocera</taxon>
        <taxon>Anomopoda</taxon>
        <taxon>Daphniidae</taxon>
        <taxon>Daphnia</taxon>
    </lineage>
</organism>
<comment type="caution">
    <text evidence="1">The sequence shown here is derived from an EMBL/GenBank/DDBJ whole genome shotgun (WGS) entry which is preliminary data.</text>
</comment>
<dbReference type="EMBL" id="JAOYFB010000037">
    <property type="protein sequence ID" value="KAK4022700.1"/>
    <property type="molecule type" value="Genomic_DNA"/>
</dbReference>
<dbReference type="Proteomes" id="UP001234178">
    <property type="component" value="Unassembled WGS sequence"/>
</dbReference>
<reference evidence="1 2" key="1">
    <citation type="journal article" date="2023" name="Nucleic Acids Res.">
        <title>The hologenome of Daphnia magna reveals possible DNA methylation and microbiome-mediated evolution of the host genome.</title>
        <authorList>
            <person name="Chaturvedi A."/>
            <person name="Li X."/>
            <person name="Dhandapani V."/>
            <person name="Marshall H."/>
            <person name="Kissane S."/>
            <person name="Cuenca-Cambronero M."/>
            <person name="Asole G."/>
            <person name="Calvet F."/>
            <person name="Ruiz-Romero M."/>
            <person name="Marangio P."/>
            <person name="Guigo R."/>
            <person name="Rago D."/>
            <person name="Mirbahai L."/>
            <person name="Eastwood N."/>
            <person name="Colbourne J.K."/>
            <person name="Zhou J."/>
            <person name="Mallon E."/>
            <person name="Orsini L."/>
        </authorList>
    </citation>
    <scope>NUCLEOTIDE SEQUENCE [LARGE SCALE GENOMIC DNA]</scope>
    <source>
        <strain evidence="1">LRV0_1</strain>
    </source>
</reference>
<sequence>MSRMIRKLRRYLSANCHDLRRRGSRIVIGTRLDIGTSLLDVVVVNKDKSHEILYQILLCFKVVIRFHCSGG</sequence>